<organism evidence="1 2">
    <name type="scientific">Candidatus Entotheonella gemina</name>
    <dbReference type="NCBI Taxonomy" id="1429439"/>
    <lineage>
        <taxon>Bacteria</taxon>
        <taxon>Pseudomonadati</taxon>
        <taxon>Nitrospinota/Tectimicrobiota group</taxon>
        <taxon>Candidatus Tectimicrobiota</taxon>
        <taxon>Candidatus Entotheonellia</taxon>
        <taxon>Candidatus Entotheonellales</taxon>
        <taxon>Candidatus Entotheonellaceae</taxon>
        <taxon>Candidatus Entotheonella</taxon>
    </lineage>
</organism>
<dbReference type="Gene3D" id="3.40.50.720">
    <property type="entry name" value="NAD(P)-binding Rossmann-like Domain"/>
    <property type="match status" value="1"/>
</dbReference>
<sequence>MRLVVWGAGELGGRVAIQWAPSGGPVVGLTQGTSRHDDLRRAGVEPRLGSAVDVLTPDDVLLLALPGNAKQKAAVDALQHTPPPGRAVLISSTGYYGTPVGRVDEETPSGQTQHAINVASAEHAFRTWAGANGVVMRFGGLYRPGRGPMSALLRRGAAPEGAPNRTLALIHYADAVTATLAALRHPAPETTYVGVVPPCPTRCEFYTRACEVAGLPEPMFTSPLSHPPAEYDVTRLMRDLLPEPAHPDWRDALAV</sequence>
<dbReference type="EMBL" id="AZHX01000023">
    <property type="protein sequence ID" value="ETX09236.1"/>
    <property type="molecule type" value="Genomic_DNA"/>
</dbReference>
<comment type="caution">
    <text evidence="1">The sequence shown here is derived from an EMBL/GenBank/DDBJ whole genome shotgun (WGS) entry which is preliminary data.</text>
</comment>
<accession>W4MH21</accession>
<dbReference type="PANTHER" id="PTHR48079:SF6">
    <property type="entry name" value="NAD(P)-BINDING DOMAIN-CONTAINING PROTEIN-RELATED"/>
    <property type="match status" value="1"/>
</dbReference>
<reference evidence="1 2" key="1">
    <citation type="journal article" date="2014" name="Nature">
        <title>An environmental bacterial taxon with a large and distinct metabolic repertoire.</title>
        <authorList>
            <person name="Wilson M.C."/>
            <person name="Mori T."/>
            <person name="Ruckert C."/>
            <person name="Uria A.R."/>
            <person name="Helf M.J."/>
            <person name="Takada K."/>
            <person name="Gernert C."/>
            <person name="Steffens U.A."/>
            <person name="Heycke N."/>
            <person name="Schmitt S."/>
            <person name="Rinke C."/>
            <person name="Helfrich E.J."/>
            <person name="Brachmann A.O."/>
            <person name="Gurgui C."/>
            <person name="Wakimoto T."/>
            <person name="Kracht M."/>
            <person name="Crusemann M."/>
            <person name="Hentschel U."/>
            <person name="Abe I."/>
            <person name="Matsunaga S."/>
            <person name="Kalinowski J."/>
            <person name="Takeyama H."/>
            <person name="Piel J."/>
        </authorList>
    </citation>
    <scope>NUCLEOTIDE SEQUENCE [LARGE SCALE GENOMIC DNA]</scope>
    <source>
        <strain evidence="2">TSY2</strain>
    </source>
</reference>
<dbReference type="HOGENOM" id="CLU_1088550_0_0_7"/>
<name>W4MH21_9BACT</name>
<dbReference type="GO" id="GO:0004029">
    <property type="term" value="F:aldehyde dehydrogenase (NAD+) activity"/>
    <property type="evidence" value="ECO:0007669"/>
    <property type="project" value="TreeGrafter"/>
</dbReference>
<keyword evidence="2" id="KW-1185">Reference proteome</keyword>
<evidence type="ECO:0000313" key="2">
    <source>
        <dbReference type="Proteomes" id="UP000019140"/>
    </source>
</evidence>
<gene>
    <name evidence="1" type="ORF">ETSY2_00690</name>
</gene>
<dbReference type="InterPro" id="IPR036291">
    <property type="entry name" value="NAD(P)-bd_dom_sf"/>
</dbReference>
<protein>
    <recommendedName>
        <fullName evidence="3">NAD(P)-binding domain-containing protein</fullName>
    </recommendedName>
</protein>
<proteinExistence type="predicted"/>
<dbReference type="SUPFAM" id="SSF51735">
    <property type="entry name" value="NAD(P)-binding Rossmann-fold domains"/>
    <property type="match status" value="1"/>
</dbReference>
<dbReference type="GO" id="GO:0005737">
    <property type="term" value="C:cytoplasm"/>
    <property type="evidence" value="ECO:0007669"/>
    <property type="project" value="TreeGrafter"/>
</dbReference>
<evidence type="ECO:0000313" key="1">
    <source>
        <dbReference type="EMBL" id="ETX09236.1"/>
    </source>
</evidence>
<dbReference type="Proteomes" id="UP000019140">
    <property type="component" value="Unassembled WGS sequence"/>
</dbReference>
<dbReference type="InterPro" id="IPR051783">
    <property type="entry name" value="NAD(P)-dependent_oxidoreduct"/>
</dbReference>
<evidence type="ECO:0008006" key="3">
    <source>
        <dbReference type="Google" id="ProtNLM"/>
    </source>
</evidence>
<dbReference type="PANTHER" id="PTHR48079">
    <property type="entry name" value="PROTEIN YEEZ"/>
    <property type="match status" value="1"/>
</dbReference>
<dbReference type="AlphaFoldDB" id="W4MH21"/>